<gene>
    <name evidence="1" type="ORF">F0P93_30170</name>
</gene>
<accession>A0A5N1J3V0</accession>
<evidence type="ECO:0000313" key="1">
    <source>
        <dbReference type="EMBL" id="KAA9341206.1"/>
    </source>
</evidence>
<name>A0A5N1J3V0_9BACT</name>
<evidence type="ECO:0000313" key="2">
    <source>
        <dbReference type="Proteomes" id="UP000326344"/>
    </source>
</evidence>
<organism evidence="1 2">
    <name type="scientific">Larkinella humicola</name>
    <dbReference type="NCBI Taxonomy" id="2607654"/>
    <lineage>
        <taxon>Bacteria</taxon>
        <taxon>Pseudomonadati</taxon>
        <taxon>Bacteroidota</taxon>
        <taxon>Cytophagia</taxon>
        <taxon>Cytophagales</taxon>
        <taxon>Spirosomataceae</taxon>
        <taxon>Larkinella</taxon>
    </lineage>
</organism>
<protein>
    <submittedName>
        <fullName evidence="1">Copper chaperone</fullName>
    </submittedName>
</protein>
<sequence>MSGCVAAVTPFLNNIDQVNGWNVDTDSPEKILMVQVTDHRIGTLVIKAVGQAAYQADYKPRP</sequence>
<keyword evidence="2" id="KW-1185">Reference proteome</keyword>
<dbReference type="AlphaFoldDB" id="A0A5N1J3V0"/>
<reference evidence="1 2" key="1">
    <citation type="submission" date="2019-09" db="EMBL/GenBank/DDBJ databases">
        <title>Genome Sequence of Larkinella sp MA1.</title>
        <authorList>
            <person name="Srinivasan S."/>
        </authorList>
    </citation>
    <scope>NUCLEOTIDE SEQUENCE [LARGE SCALE GENOMIC DNA]</scope>
    <source>
        <strain evidence="1 2">MA1</strain>
    </source>
</reference>
<proteinExistence type="predicted"/>
<dbReference type="EMBL" id="VTWS01000013">
    <property type="protein sequence ID" value="KAA9341206.1"/>
    <property type="molecule type" value="Genomic_DNA"/>
</dbReference>
<dbReference type="Proteomes" id="UP000326344">
    <property type="component" value="Unassembled WGS sequence"/>
</dbReference>
<comment type="caution">
    <text evidence="1">The sequence shown here is derived from an EMBL/GenBank/DDBJ whole genome shotgun (WGS) entry which is preliminary data.</text>
</comment>